<organism evidence="1 2">
    <name type="scientific">Novilysobacter erysipheiresistens</name>
    <dbReference type="NCBI Taxonomy" id="1749332"/>
    <lineage>
        <taxon>Bacteria</taxon>
        <taxon>Pseudomonadati</taxon>
        <taxon>Pseudomonadota</taxon>
        <taxon>Gammaproteobacteria</taxon>
        <taxon>Lysobacterales</taxon>
        <taxon>Lysobacteraceae</taxon>
        <taxon>Novilysobacter</taxon>
    </lineage>
</organism>
<dbReference type="Proteomes" id="UP001355056">
    <property type="component" value="Unassembled WGS sequence"/>
</dbReference>
<evidence type="ECO:0000313" key="1">
    <source>
        <dbReference type="EMBL" id="MEG3183090.1"/>
    </source>
</evidence>
<dbReference type="InterPro" id="IPR008727">
    <property type="entry name" value="PAAR_motif"/>
</dbReference>
<gene>
    <name evidence="1" type="ORF">SNE34_03565</name>
</gene>
<protein>
    <submittedName>
        <fullName evidence="1">PAAR domain-containing protein</fullName>
    </submittedName>
</protein>
<proteinExistence type="predicted"/>
<accession>A0ABU7YVZ9</accession>
<dbReference type="RefSeq" id="WP_332614805.1">
    <property type="nucleotide sequence ID" value="NZ_JAXGFP010000002.1"/>
</dbReference>
<sequence>MTRMWVVLGDATTGGGQVISGSPFTDIDGLPVARVNDKATCPQHKGTFPIVDGDPTTIIDGEAVALHGSSLACGCKVLAVKQVRVFLDAGGGAGSAVGGASTSATAAAVATTRPVPDPMAAANAGPAFDEQIRFVGPTGVALSNIGYVLHLKDGSSIDGVTDDDGRTGRVTTSAPLGISRAELSAPPQASGCCGAAGLPSQTVQVALAGVGTNGNQVGSSVQQASAGKAEDRGLTGGEIAMARQVFGEAIDYGSVKIHNHGYWLFFGFQQEDTAVAPNGEIYLPADLFKPDFSLLGPTEQRLLIHELTHVWQYQLGYPIKRVRAVRPHMSYAYTLGLGRKLHDYNMEAQGNIIADYFTLKVHGDKRALYEAQYMFSTFDSLPSYQQTLSEFLADPRSANNLPQVTE</sequence>
<name>A0ABU7YVZ9_9GAMM</name>
<dbReference type="Gene3D" id="2.60.200.60">
    <property type="match status" value="1"/>
</dbReference>
<dbReference type="EMBL" id="JAXGFP010000002">
    <property type="protein sequence ID" value="MEG3183090.1"/>
    <property type="molecule type" value="Genomic_DNA"/>
</dbReference>
<dbReference type="Pfam" id="PF05488">
    <property type="entry name" value="PAAR_motif"/>
    <property type="match status" value="1"/>
</dbReference>
<reference evidence="1 2" key="1">
    <citation type="journal article" date="2016" name="Int. J. Syst. Evol. Microbiol.">
        <title>Lysobacter erysipheiresistens sp. nov., an antagonist of powdery mildew, isolated from tobacco-cultivated soil.</title>
        <authorList>
            <person name="Xie B."/>
            <person name="Li T."/>
            <person name="Lin X."/>
            <person name="Wang C.J."/>
            <person name="Chen Y.J."/>
            <person name="Liu W.J."/>
            <person name="Zhao Z.W."/>
        </authorList>
    </citation>
    <scope>NUCLEOTIDE SEQUENCE [LARGE SCALE GENOMIC DNA]</scope>
    <source>
        <strain evidence="1 2">RS-LYSO-3</strain>
    </source>
</reference>
<dbReference type="CDD" id="cd14744">
    <property type="entry name" value="PAAR_CT_2"/>
    <property type="match status" value="1"/>
</dbReference>
<evidence type="ECO:0000313" key="2">
    <source>
        <dbReference type="Proteomes" id="UP001355056"/>
    </source>
</evidence>
<comment type="caution">
    <text evidence="1">The sequence shown here is derived from an EMBL/GenBank/DDBJ whole genome shotgun (WGS) entry which is preliminary data.</text>
</comment>
<keyword evidence="2" id="KW-1185">Reference proteome</keyword>